<sequence length="549" mass="61522">MESGGLSGVDSVEVCETSGESFETHDESEGTEEANTPSVGKLQHDINMLSIKVLEKDMEIKGLRAESAVAKSMKCVKDFEMDKMKVLHAAKGVETQTEDAFLSMNGDASFGNQLFLVKQSGGDLIKQSSVLLEKLEALERANKILKEELARSKNECSAALARAIAAEKIQQALQGELGVSQNSRGKELPVGRLEQLHKSESCLEGEKVEVLNELSHLRREQDELHQRLQSAEVETRRFWDQMLRLYNKPDHEVRPISEKPDVLTKARVVSLEVQLNAACAARIDALREVERLTGKFEAASKAIYEMDAARKAEVSQMETQLAVASCKLAAYEQVEAELDRAIENFTSAGMLEKGEGSGALFHLANLSKGDDMPLLPTLASRRLEHCIKISRQLAESEEARRSLEIENRTLRMNLKTAENEVKRLSELLANVDKPTNCLASALVARDSHINDLQITKRKLENKLRRLYACTKAIVTERDAMISDLKVFFERSKQGTLEDTFADETSPPLTQLRRKVRRAQPLLSTHNHHLGSCAYLTWQRYLRCQFYPNS</sequence>
<reference evidence="3 4" key="1">
    <citation type="journal article" date="2022" name="Front. Cell. Infect. Microbiol.">
        <title>The Genomes of Two Strains of Taenia crassiceps the Animal Model for the Study of Human Cysticercosis.</title>
        <authorList>
            <person name="Bobes R.J."/>
            <person name="Estrada K."/>
            <person name="Rios-Valencia D.G."/>
            <person name="Calderon-Gallegos A."/>
            <person name="de la Torre P."/>
            <person name="Carrero J.C."/>
            <person name="Sanchez-Flores A."/>
            <person name="Laclette J.P."/>
        </authorList>
    </citation>
    <scope>NUCLEOTIDE SEQUENCE [LARGE SCALE GENOMIC DNA]</scope>
    <source>
        <strain evidence="3">WFUcys</strain>
    </source>
</reference>
<feature type="coiled-coil region" evidence="1">
    <location>
        <begin position="386"/>
        <end position="469"/>
    </location>
</feature>
<feature type="region of interest" description="Disordered" evidence="2">
    <location>
        <begin position="1"/>
        <end position="38"/>
    </location>
</feature>
<evidence type="ECO:0000256" key="2">
    <source>
        <dbReference type="SAM" id="MobiDB-lite"/>
    </source>
</evidence>
<keyword evidence="4" id="KW-1185">Reference proteome</keyword>
<dbReference type="InterPro" id="IPR026205">
    <property type="entry name" value="PIBF1"/>
</dbReference>
<protein>
    <submittedName>
        <fullName evidence="3">Uncharacterized protein</fullName>
    </submittedName>
</protein>
<accession>A0ABR4QCF9</accession>
<name>A0ABR4QCF9_9CEST</name>
<evidence type="ECO:0000313" key="4">
    <source>
        <dbReference type="Proteomes" id="UP001651158"/>
    </source>
</evidence>
<proteinExistence type="predicted"/>
<evidence type="ECO:0000256" key="1">
    <source>
        <dbReference type="SAM" id="Coils"/>
    </source>
</evidence>
<keyword evidence="1" id="KW-0175">Coiled coil</keyword>
<dbReference type="PANTHER" id="PTHR18950:SF0">
    <property type="entry name" value="PROGESTERONE IMMUNOMODULATORY BINDING FACTOR 1"/>
    <property type="match status" value="1"/>
</dbReference>
<dbReference type="Proteomes" id="UP001651158">
    <property type="component" value="Unassembled WGS sequence"/>
</dbReference>
<organism evidence="3 4">
    <name type="scientific">Taenia crassiceps</name>
    <dbReference type="NCBI Taxonomy" id="6207"/>
    <lineage>
        <taxon>Eukaryota</taxon>
        <taxon>Metazoa</taxon>
        <taxon>Spiralia</taxon>
        <taxon>Lophotrochozoa</taxon>
        <taxon>Platyhelminthes</taxon>
        <taxon>Cestoda</taxon>
        <taxon>Eucestoda</taxon>
        <taxon>Cyclophyllidea</taxon>
        <taxon>Taeniidae</taxon>
        <taxon>Taenia</taxon>
    </lineage>
</organism>
<dbReference type="EMBL" id="JAKROA010000004">
    <property type="protein sequence ID" value="KAL5107263.1"/>
    <property type="molecule type" value="Genomic_DNA"/>
</dbReference>
<evidence type="ECO:0000313" key="3">
    <source>
        <dbReference type="EMBL" id="KAL5107263.1"/>
    </source>
</evidence>
<gene>
    <name evidence="3" type="ORF">TcWFU_000608</name>
</gene>
<feature type="coiled-coil region" evidence="1">
    <location>
        <begin position="128"/>
        <end position="162"/>
    </location>
</feature>
<dbReference type="PANTHER" id="PTHR18950">
    <property type="entry name" value="PROGESTERONE-INDUCED BLOCKING FACTOR 1"/>
    <property type="match status" value="1"/>
</dbReference>
<feature type="coiled-coil region" evidence="1">
    <location>
        <begin position="207"/>
        <end position="234"/>
    </location>
</feature>
<comment type="caution">
    <text evidence="3">The sequence shown here is derived from an EMBL/GenBank/DDBJ whole genome shotgun (WGS) entry which is preliminary data.</text>
</comment>